<reference evidence="2 3" key="1">
    <citation type="submission" date="2015-12" db="EMBL/GenBank/DDBJ databases">
        <authorList>
            <person name="Shamseldin A."/>
            <person name="Moawad H."/>
            <person name="Abd El-Rahim W.M."/>
            <person name="Sadowsky M.J."/>
        </authorList>
    </citation>
    <scope>NUCLEOTIDE SEQUENCE [LARGE SCALE GENOMIC DNA]</scope>
    <source>
        <strain evidence="2 3">WF1</strain>
    </source>
</reference>
<evidence type="ECO:0000259" key="1">
    <source>
        <dbReference type="Pfam" id="PF13590"/>
    </source>
</evidence>
<protein>
    <recommendedName>
        <fullName evidence="1">DUF4136 domain-containing protein</fullName>
    </recommendedName>
</protein>
<dbReference type="Proteomes" id="UP000191980">
    <property type="component" value="Unassembled WGS sequence"/>
</dbReference>
<dbReference type="STRING" id="1420851.AU255_14070"/>
<name>A0A1V8M3V8_9GAMM</name>
<dbReference type="AlphaFoldDB" id="A0A1V8M3V8"/>
<dbReference type="InterPro" id="IPR025411">
    <property type="entry name" value="DUF4136"/>
</dbReference>
<evidence type="ECO:0000313" key="3">
    <source>
        <dbReference type="Proteomes" id="UP000191980"/>
    </source>
</evidence>
<proteinExistence type="predicted"/>
<comment type="caution">
    <text evidence="2">The sequence shown here is derived from an EMBL/GenBank/DDBJ whole genome shotgun (WGS) entry which is preliminary data.</text>
</comment>
<gene>
    <name evidence="2" type="ORF">AU255_14070</name>
</gene>
<dbReference type="Gene3D" id="3.30.160.670">
    <property type="match status" value="1"/>
</dbReference>
<dbReference type="EMBL" id="LPUF01000002">
    <property type="protein sequence ID" value="OQK16222.1"/>
    <property type="molecule type" value="Genomic_DNA"/>
</dbReference>
<sequence>MSVSFITAYHSKLLLPENATYQWSKGFTRHSSSGMIKNVDMWSLIKQSIEQEMQAKGYRPIAEAEQADINISFVAVLASDMSDAEIATRYGLVPALMVHNVDKNNYEKGTLIFDVVNPKTNQLAWRTAGQALATLKDIPLEERKSRIDVFVKKLLAFLPEK</sequence>
<accession>A0A1V8M3V8</accession>
<dbReference type="Pfam" id="PF13590">
    <property type="entry name" value="DUF4136"/>
    <property type="match status" value="1"/>
</dbReference>
<evidence type="ECO:0000313" key="2">
    <source>
        <dbReference type="EMBL" id="OQK16222.1"/>
    </source>
</evidence>
<keyword evidence="3" id="KW-1185">Reference proteome</keyword>
<organism evidence="2 3">
    <name type="scientific">Methyloprofundus sedimenti</name>
    <dbReference type="NCBI Taxonomy" id="1420851"/>
    <lineage>
        <taxon>Bacteria</taxon>
        <taxon>Pseudomonadati</taxon>
        <taxon>Pseudomonadota</taxon>
        <taxon>Gammaproteobacteria</taxon>
        <taxon>Methylococcales</taxon>
        <taxon>Methylococcaceae</taxon>
        <taxon>Methyloprofundus</taxon>
    </lineage>
</organism>
<feature type="domain" description="DUF4136" evidence="1">
    <location>
        <begin position="10"/>
        <end position="159"/>
    </location>
</feature>